<dbReference type="EMBL" id="JABVED010000013">
    <property type="protein sequence ID" value="MBC6449984.1"/>
    <property type="molecule type" value="Genomic_DNA"/>
</dbReference>
<evidence type="ECO:0000313" key="1">
    <source>
        <dbReference type="EMBL" id="MBC6449984.1"/>
    </source>
</evidence>
<dbReference type="RefSeq" id="WP_187223035.1">
    <property type="nucleotide sequence ID" value="NZ_JABVED010000013.1"/>
</dbReference>
<gene>
    <name evidence="1" type="ORF">GPZ80_22750</name>
</gene>
<name>A0ABR7LB86_9PSEU</name>
<proteinExistence type="predicted"/>
<sequence length="154" mass="16994">MRADDAAEQLDGFLILGDLTRHHRGHRDTDFRGGHLRRETDQAVGWMRHRPAGEVARVERFNDRFQDEHGSVSSVDTAHHNAIVRLSTQVSAVEGWTRGAADCRAMDEIVLKVPGWCLALSDENASSGAHVPLDPGVEMLTHGSAALLIGRRTR</sequence>
<evidence type="ECO:0000313" key="2">
    <source>
        <dbReference type="Proteomes" id="UP000734823"/>
    </source>
</evidence>
<keyword evidence="2" id="KW-1185">Reference proteome</keyword>
<protein>
    <submittedName>
        <fullName evidence="1">Uncharacterized protein</fullName>
    </submittedName>
</protein>
<comment type="caution">
    <text evidence="1">The sequence shown here is derived from an EMBL/GenBank/DDBJ whole genome shotgun (WGS) entry which is preliminary data.</text>
</comment>
<accession>A0ABR7LB86</accession>
<reference evidence="1 2" key="1">
    <citation type="submission" date="2020-06" db="EMBL/GenBank/DDBJ databases">
        <title>Actinokineospora xiongansis sp. nov., isolated from soil of Baiyangdian.</title>
        <authorList>
            <person name="Zhang X."/>
        </authorList>
    </citation>
    <scope>NUCLEOTIDE SEQUENCE [LARGE SCALE GENOMIC DNA]</scope>
    <source>
        <strain evidence="1 2">HBU206404</strain>
    </source>
</reference>
<organism evidence="1 2">
    <name type="scientific">Actinokineospora xionganensis</name>
    <dbReference type="NCBI Taxonomy" id="2684470"/>
    <lineage>
        <taxon>Bacteria</taxon>
        <taxon>Bacillati</taxon>
        <taxon>Actinomycetota</taxon>
        <taxon>Actinomycetes</taxon>
        <taxon>Pseudonocardiales</taxon>
        <taxon>Pseudonocardiaceae</taxon>
        <taxon>Actinokineospora</taxon>
    </lineage>
</organism>
<dbReference type="Proteomes" id="UP000734823">
    <property type="component" value="Unassembled WGS sequence"/>
</dbReference>